<feature type="compositionally biased region" description="Low complexity" evidence="2">
    <location>
        <begin position="1359"/>
        <end position="1371"/>
    </location>
</feature>
<dbReference type="PANTHER" id="PTHR10039">
    <property type="entry name" value="AMELOGENIN"/>
    <property type="match status" value="1"/>
</dbReference>
<dbReference type="Proteomes" id="UP001056012">
    <property type="component" value="Chromosome 5"/>
</dbReference>
<dbReference type="Pfam" id="PF24883">
    <property type="entry name" value="NPHP3_N"/>
    <property type="match status" value="1"/>
</dbReference>
<name>A0A9Q8ZGB2_CURCL</name>
<feature type="domain" description="Nephrocystin 3-like N-terminal" evidence="4">
    <location>
        <begin position="305"/>
        <end position="469"/>
    </location>
</feature>
<keyword evidence="6" id="KW-1185">Reference proteome</keyword>
<dbReference type="SUPFAM" id="SSF48452">
    <property type="entry name" value="TPR-like"/>
    <property type="match status" value="1"/>
</dbReference>
<feature type="compositionally biased region" description="Acidic residues" evidence="2">
    <location>
        <begin position="1374"/>
        <end position="1388"/>
    </location>
</feature>
<reference evidence="5" key="1">
    <citation type="submission" date="2021-12" db="EMBL/GenBank/DDBJ databases">
        <title>Curvularia clavata genome.</title>
        <authorList>
            <person name="Cao Y."/>
        </authorList>
    </citation>
    <scope>NUCLEOTIDE SEQUENCE</scope>
    <source>
        <strain evidence="5">Yc1106</strain>
    </source>
</reference>
<dbReference type="EMBL" id="CP089278">
    <property type="protein sequence ID" value="USP79668.1"/>
    <property type="molecule type" value="Genomic_DNA"/>
</dbReference>
<dbReference type="InterPro" id="IPR027417">
    <property type="entry name" value="P-loop_NTPase"/>
</dbReference>
<dbReference type="VEuPathDB" id="FungiDB:yc1106_06942"/>
<dbReference type="PANTHER" id="PTHR10039:SF17">
    <property type="entry name" value="FUNGAL STAND N-TERMINAL GOODBYE DOMAIN-CONTAINING PROTEIN-RELATED"/>
    <property type="match status" value="1"/>
</dbReference>
<sequence length="1507" mass="172207">MDTQRPTVPSDFKKRDLWREATKRLSDEEQKILEAQDVGGANLAQAALEATKTQQSKCKGKQWSFSFKGKQIFVRDILDSIIAWIEKFKEIVDFVVSMDVSGHAALPWGCVKFCLEMAGKDVQKYGSMLIGIEIVTKEIKFYTLFEAVYLTKPLQSANQLADTLVETYENLLRFLAKACKYYSTGTFARVIKAPFSEDGVEILTNSMEQFRSLIERNARLIDREISDQEQRDIAEAIKTWNEPLESMRTQVSEINSLIKEVHSAVVVKHSAPEDPLTTIRSSLKLPHKRDIDKKYRENLEKICKGTATWILERPEFESWSRGEKPVLTIRGSPGCGKSFLSTMVVKHFLENKDQHIPIGYYYFRGDDESKQSVNNALCAMIYQIADQNLRFAERAARTCLELQNSLAATLSSTWYDFFHENFDSDSEAQAYLVFDGIDEAAQDDIEELVKQLNDYFASCANIKVLLVGRPETQATTCSLDCFSAGNIDVSSTLNSQDISLYVDHSYKVYLSHHKVKGLRKAVSDSLREKANGMFLWVDLVCQELAKIKMVSVLKQHLDSMPTKLSELYERIFERMAKMVPNPKHAAQLQELFCCLSESTEPPSVFHLNKIIQYVSDDPEFDVESMIEKYCASLLVCEETGSQLFRTKINSENKQKDNSSSAESVYNSGESANEAEDDWDEDFLDEDAADRQVEFRETETKVKVRHASISDFLHSKELKTSPILLNRVDAAFHAVELSLRIICEGDSPEPTISESLWLYAMTNIFDQLHNLDEGAVSPQQTEYVIEKLWQLFNSEPLARFISRHHSTRTGYPLHNSFSFGFNTDLDNTNRKAVQKWVKKANESNIHMKPATRQWVESIIQTPLQLLAPLTKTCIREWLCSDETPVKLYWRFCFAWLCLVSTDLIPSCNPFSWDCDLDYPLLGSSDRFNALANIIESERSVDVHCRIAKTAGFIDEGNIAATEWNKAIALAEVTGKNDRLKDLYYQSIQSLTDIRLLQCEPIVVELAEKYLALDSSNARIRACLGLARLLHLGDINGAIDEYRRALSLDPRDNSILKALMDVLWDQRDMKGILELFENGDNDLTSYRIRAYTEEDLYQDILELAARDLGKMDFLAKCYETAISANWAEPPIGKEYDSLEDDGWGTFGETFGNLNQKEFYSGGTALLKCRLAHLHGRYRGDSRAALNLWTAVFLEQSEIFGLDELSSEYTTRTIPMLMDTFAELLYEDALKSDGCVNEESLRLLERLRKRHDWFREQDDFGSSLTNQRNLNLFLAKLYRQTGRDAEAKELLREQFERGIELLNDQIDWNDNYGYHVLSKILFTCHQKDNAAIAQSLRRYYRYQPEEYEIMDGNETSLSTPNTSEGEQTSTEESQVPSEDDSNDDSDDDSDREEFPRGIVAPYGMTGYEFGCSMSYDCPDSATLTRNSPFFVCMTCAEVQFCEGCYATHTSRIDKSTAYKTDAEDKKRISICSPRHEHIKAPMDDWRLKDDVMTIAGKEVPIEQWLETLKL</sequence>
<evidence type="ECO:0000256" key="1">
    <source>
        <dbReference type="ARBA" id="ARBA00022737"/>
    </source>
</evidence>
<dbReference type="OrthoDB" id="3753627at2759"/>
<gene>
    <name evidence="5" type="ORF">yc1106_06942</name>
</gene>
<keyword evidence="1" id="KW-0677">Repeat</keyword>
<dbReference type="InterPro" id="IPR056884">
    <property type="entry name" value="NPHP3-like_N"/>
</dbReference>
<evidence type="ECO:0000313" key="6">
    <source>
        <dbReference type="Proteomes" id="UP001056012"/>
    </source>
</evidence>
<dbReference type="Gene3D" id="1.25.40.10">
    <property type="entry name" value="Tetratricopeptide repeat domain"/>
    <property type="match status" value="1"/>
</dbReference>
<organism evidence="5 6">
    <name type="scientific">Curvularia clavata</name>
    <dbReference type="NCBI Taxonomy" id="95742"/>
    <lineage>
        <taxon>Eukaryota</taxon>
        <taxon>Fungi</taxon>
        <taxon>Dikarya</taxon>
        <taxon>Ascomycota</taxon>
        <taxon>Pezizomycotina</taxon>
        <taxon>Dothideomycetes</taxon>
        <taxon>Pleosporomycetidae</taxon>
        <taxon>Pleosporales</taxon>
        <taxon>Pleosporineae</taxon>
        <taxon>Pleosporaceae</taxon>
        <taxon>Curvularia</taxon>
    </lineage>
</organism>
<evidence type="ECO:0000259" key="4">
    <source>
        <dbReference type="Pfam" id="PF24883"/>
    </source>
</evidence>
<feature type="region of interest" description="Disordered" evidence="2">
    <location>
        <begin position="651"/>
        <end position="679"/>
    </location>
</feature>
<dbReference type="InterPro" id="IPR011990">
    <property type="entry name" value="TPR-like_helical_dom_sf"/>
</dbReference>
<evidence type="ECO:0000259" key="3">
    <source>
        <dbReference type="Pfam" id="PF17100"/>
    </source>
</evidence>
<evidence type="ECO:0000256" key="2">
    <source>
        <dbReference type="SAM" id="MobiDB-lite"/>
    </source>
</evidence>
<protein>
    <submittedName>
        <fullName evidence="5">Uncharacterized protein</fullName>
    </submittedName>
</protein>
<proteinExistence type="predicted"/>
<dbReference type="SUPFAM" id="SSF52540">
    <property type="entry name" value="P-loop containing nucleoside triphosphate hydrolases"/>
    <property type="match status" value="1"/>
</dbReference>
<dbReference type="InterPro" id="IPR031359">
    <property type="entry name" value="NACHT_N"/>
</dbReference>
<feature type="region of interest" description="Disordered" evidence="2">
    <location>
        <begin position="1348"/>
        <end position="1394"/>
    </location>
</feature>
<accession>A0A9Q8ZGB2</accession>
<dbReference type="Pfam" id="PF17100">
    <property type="entry name" value="NACHT_N"/>
    <property type="match status" value="1"/>
</dbReference>
<evidence type="ECO:0000313" key="5">
    <source>
        <dbReference type="EMBL" id="USP79668.1"/>
    </source>
</evidence>
<feature type="domain" description="NWD NACHT-NTPase N-terminal" evidence="3">
    <location>
        <begin position="57"/>
        <end position="189"/>
    </location>
</feature>
<feature type="compositionally biased region" description="Polar residues" evidence="2">
    <location>
        <begin position="657"/>
        <end position="670"/>
    </location>
</feature>
<dbReference type="Gene3D" id="3.40.50.300">
    <property type="entry name" value="P-loop containing nucleotide triphosphate hydrolases"/>
    <property type="match status" value="1"/>
</dbReference>